<evidence type="ECO:0000256" key="1">
    <source>
        <dbReference type="ARBA" id="ARBA00004533"/>
    </source>
</evidence>
<evidence type="ECO:0000256" key="10">
    <source>
        <dbReference type="ARBA" id="ARBA00030772"/>
    </source>
</evidence>
<keyword evidence="5" id="KW-1003">Cell membrane</keyword>
<dbReference type="GO" id="GO:0005886">
    <property type="term" value="C:plasma membrane"/>
    <property type="evidence" value="ECO:0007669"/>
    <property type="project" value="UniProtKB-SubCell"/>
</dbReference>
<dbReference type="EMBL" id="FOEG01000013">
    <property type="protein sequence ID" value="SEP16216.1"/>
    <property type="molecule type" value="Genomic_DNA"/>
</dbReference>
<comment type="similarity">
    <text evidence="2">Belongs to the GSP N family.</text>
</comment>
<accession>A0A1H8VLD6</accession>
<evidence type="ECO:0000256" key="7">
    <source>
        <dbReference type="ARBA" id="ARBA00022692"/>
    </source>
</evidence>
<evidence type="ECO:0000256" key="4">
    <source>
        <dbReference type="ARBA" id="ARBA00022448"/>
    </source>
</evidence>
<dbReference type="Pfam" id="PF01203">
    <property type="entry name" value="T2SSN"/>
    <property type="match status" value="1"/>
</dbReference>
<name>A0A1H8VLD6_9GAMM</name>
<dbReference type="GO" id="GO:0015628">
    <property type="term" value="P:protein secretion by the type II secretion system"/>
    <property type="evidence" value="ECO:0007669"/>
    <property type="project" value="InterPro"/>
</dbReference>
<keyword evidence="7" id="KW-0812">Transmembrane</keyword>
<dbReference type="RefSeq" id="WP_091646244.1">
    <property type="nucleotide sequence ID" value="NZ_FOEG01000013.1"/>
</dbReference>
<protein>
    <recommendedName>
        <fullName evidence="3">Type II secretion system protein N</fullName>
    </recommendedName>
    <alternativeName>
        <fullName evidence="10">General secretion pathway protein N</fullName>
    </alternativeName>
</protein>
<dbReference type="Proteomes" id="UP000199657">
    <property type="component" value="Unassembled WGS sequence"/>
</dbReference>
<keyword evidence="9" id="KW-0472">Membrane</keyword>
<gene>
    <name evidence="11" type="ORF">SAMN04488052_11365</name>
</gene>
<reference evidence="11 12" key="1">
    <citation type="submission" date="2016-10" db="EMBL/GenBank/DDBJ databases">
        <authorList>
            <person name="de Groot N.N."/>
        </authorList>
    </citation>
    <scope>NUCLEOTIDE SEQUENCE [LARGE SCALE GENOMIC DNA]</scope>
    <source>
        <strain evidence="11 12">CGMCC 1.6291</strain>
    </source>
</reference>
<comment type="subcellular location">
    <subcellularLocation>
        <location evidence="1">Cell inner membrane</location>
    </subcellularLocation>
</comment>
<evidence type="ECO:0000256" key="5">
    <source>
        <dbReference type="ARBA" id="ARBA00022475"/>
    </source>
</evidence>
<proteinExistence type="inferred from homology"/>
<keyword evidence="12" id="KW-1185">Reference proteome</keyword>
<evidence type="ECO:0000256" key="6">
    <source>
        <dbReference type="ARBA" id="ARBA00022519"/>
    </source>
</evidence>
<dbReference type="AlphaFoldDB" id="A0A1H8VLD6"/>
<keyword evidence="6" id="KW-0997">Cell inner membrane</keyword>
<evidence type="ECO:0000256" key="2">
    <source>
        <dbReference type="ARBA" id="ARBA00007208"/>
    </source>
</evidence>
<evidence type="ECO:0000313" key="12">
    <source>
        <dbReference type="Proteomes" id="UP000199657"/>
    </source>
</evidence>
<dbReference type="OrthoDB" id="5959533at2"/>
<keyword evidence="4" id="KW-0813">Transport</keyword>
<evidence type="ECO:0000256" key="3">
    <source>
        <dbReference type="ARBA" id="ARBA00021563"/>
    </source>
</evidence>
<dbReference type="STRING" id="406100.SAMN04488052_11365"/>
<organism evidence="11 12">
    <name type="scientific">Aquisalimonas asiatica</name>
    <dbReference type="NCBI Taxonomy" id="406100"/>
    <lineage>
        <taxon>Bacteria</taxon>
        <taxon>Pseudomonadati</taxon>
        <taxon>Pseudomonadota</taxon>
        <taxon>Gammaproteobacteria</taxon>
        <taxon>Chromatiales</taxon>
        <taxon>Ectothiorhodospiraceae</taxon>
        <taxon>Aquisalimonas</taxon>
    </lineage>
</organism>
<keyword evidence="8" id="KW-0653">Protein transport</keyword>
<evidence type="ECO:0000256" key="8">
    <source>
        <dbReference type="ARBA" id="ARBA00022927"/>
    </source>
</evidence>
<evidence type="ECO:0000256" key="9">
    <source>
        <dbReference type="ARBA" id="ARBA00023136"/>
    </source>
</evidence>
<dbReference type="InterPro" id="IPR022792">
    <property type="entry name" value="T2SS_protein-GspN"/>
</dbReference>
<dbReference type="GO" id="GO:0015627">
    <property type="term" value="C:type II protein secretion system complex"/>
    <property type="evidence" value="ECO:0007669"/>
    <property type="project" value="InterPro"/>
</dbReference>
<evidence type="ECO:0000313" key="11">
    <source>
        <dbReference type="EMBL" id="SEP16216.1"/>
    </source>
</evidence>
<sequence>MKRRIALIALGLVVFLVTLALTIPASQAYRLLEGELPLDAMELQGNLLEGGADTLVVEGIRIDQVRWRLDTSALRSAQVVYHVSGQVADGQFSGRVSPGTDGRVTLSDVRAEVGADALVRLVGETHYPATLGGRVDATIRDAELHRGQPVRLDGVVNWSGASVSALGETVALGSFGARAETTAGGGLRSDLRNTEPGPLDVDGMIELALDGTMTGTTRVTTTDAASEELLQGMMALGIPDPTETLDIRFEGNINDPMGFHGRLQ</sequence>